<dbReference type="PANTHER" id="PTHR33434">
    <property type="entry name" value="DEGV DOMAIN-CONTAINING PROTEIN DR_1986-RELATED"/>
    <property type="match status" value="1"/>
</dbReference>
<dbReference type="GO" id="GO:0008289">
    <property type="term" value="F:lipid binding"/>
    <property type="evidence" value="ECO:0007669"/>
    <property type="project" value="UniProtKB-KW"/>
</dbReference>
<accession>D1YJX2</accession>
<dbReference type="InterPro" id="IPR043168">
    <property type="entry name" value="DegV_C"/>
</dbReference>
<dbReference type="PANTHER" id="PTHR33434:SF2">
    <property type="entry name" value="FATTY ACID-BINDING PROTEIN TM_1468"/>
    <property type="match status" value="1"/>
</dbReference>
<gene>
    <name evidence="3" type="ORF">HMPREF9209_0937</name>
</gene>
<proteinExistence type="predicted"/>
<evidence type="ECO:0000256" key="1">
    <source>
        <dbReference type="ARBA" id="ARBA00003238"/>
    </source>
</evidence>
<keyword evidence="2" id="KW-0446">Lipid-binding</keyword>
<protein>
    <submittedName>
        <fullName evidence="3">EDD domain protein, DegV family</fullName>
    </submittedName>
</protein>
<dbReference type="Proteomes" id="UP000003684">
    <property type="component" value="Unassembled WGS sequence"/>
</dbReference>
<organism evidence="3 4">
    <name type="scientific">Lactobacillus gasseri 224-1</name>
    <dbReference type="NCBI Taxonomy" id="679196"/>
    <lineage>
        <taxon>Bacteria</taxon>
        <taxon>Bacillati</taxon>
        <taxon>Bacillota</taxon>
        <taxon>Bacilli</taxon>
        <taxon>Lactobacillales</taxon>
        <taxon>Lactobacillaceae</taxon>
        <taxon>Lactobacillus</taxon>
    </lineage>
</organism>
<dbReference type="NCBIfam" id="TIGR00762">
    <property type="entry name" value="DegV"/>
    <property type="match status" value="1"/>
</dbReference>
<evidence type="ECO:0000256" key="2">
    <source>
        <dbReference type="ARBA" id="ARBA00023121"/>
    </source>
</evidence>
<comment type="caution">
    <text evidence="3">The sequence shown here is derived from an EMBL/GenBank/DDBJ whole genome shotgun (WGS) entry which is preliminary data.</text>
</comment>
<dbReference type="SUPFAM" id="SSF82549">
    <property type="entry name" value="DAK1/DegV-like"/>
    <property type="match status" value="1"/>
</dbReference>
<evidence type="ECO:0000313" key="4">
    <source>
        <dbReference type="Proteomes" id="UP000003684"/>
    </source>
</evidence>
<sequence length="312" mass="34940">MKIALITDSTSDISPEEAKANDITVVPIPVIIGDKQYMDGIDITAEKLFELERDGAPFPKTSQPSPGTMLELCQKLKDEGYEAIIAIPLTSGISGFYNSLVNLAHTHPEFNLYPYDPAMTVRSMGNLVLAAAKMIKNGWEPKEILAKLDEIRDTIDVLFVVDDLNNLVRGGRLSNASAFIGTMLQIKPLLTFKKDDYQIVSFDKVRSMKRAVKKAENITIERINNSPIKDNIALTVYNSNDLEQATKVKDDFQAAFPNMTIKMFNFSSVIATYLGEKSLGITWMADIDKMDFSKNNHIKNRRARAAFLFFNK</sequence>
<dbReference type="EMBL" id="ADFT01000024">
    <property type="protein sequence ID" value="EFB62269.1"/>
    <property type="molecule type" value="Genomic_DNA"/>
</dbReference>
<dbReference type="Pfam" id="PF02645">
    <property type="entry name" value="DegV"/>
    <property type="match status" value="1"/>
</dbReference>
<dbReference type="Gene3D" id="3.30.1180.10">
    <property type="match status" value="1"/>
</dbReference>
<dbReference type="PROSITE" id="PS51482">
    <property type="entry name" value="DEGV"/>
    <property type="match status" value="1"/>
</dbReference>
<dbReference type="Gene3D" id="3.40.50.10170">
    <property type="match status" value="1"/>
</dbReference>
<reference evidence="3 4" key="1">
    <citation type="submission" date="2009-12" db="EMBL/GenBank/DDBJ databases">
        <title>Genome Sequence of Lactobacillus gasseri 224-1.</title>
        <authorList>
            <person name="Durkin A.S."/>
            <person name="Madupu R."/>
            <person name="Torralba M."/>
            <person name="Methe B."/>
            <person name="Sutton G."/>
            <person name="Strausberg R.L."/>
            <person name="Nelson K.E."/>
        </authorList>
    </citation>
    <scope>NUCLEOTIDE SEQUENCE [LARGE SCALE GENOMIC DNA]</scope>
    <source>
        <strain evidence="3 4">224-1</strain>
    </source>
</reference>
<dbReference type="InterPro" id="IPR050270">
    <property type="entry name" value="DegV_domain_contain"/>
</dbReference>
<evidence type="ECO:0000313" key="3">
    <source>
        <dbReference type="EMBL" id="EFB62269.1"/>
    </source>
</evidence>
<dbReference type="InterPro" id="IPR003797">
    <property type="entry name" value="DegV"/>
</dbReference>
<comment type="function">
    <text evidence="1">May bind long-chain fatty acids, such as palmitate, and may play a role in lipid transport or fatty acid metabolism.</text>
</comment>
<dbReference type="AlphaFoldDB" id="D1YJX2"/>
<name>D1YJX2_LACGS</name>